<evidence type="ECO:0000256" key="1">
    <source>
        <dbReference type="ARBA" id="ARBA00006484"/>
    </source>
</evidence>
<gene>
    <name evidence="3" type="ordered locus">Plav_1648</name>
</gene>
<evidence type="ECO:0000313" key="4">
    <source>
        <dbReference type="Proteomes" id="UP000006377"/>
    </source>
</evidence>
<dbReference type="eggNOG" id="COG1028">
    <property type="taxonomic scope" value="Bacteria"/>
</dbReference>
<dbReference type="KEGG" id="pla:Plav_1648"/>
<proteinExistence type="inferred from homology"/>
<dbReference type="HOGENOM" id="CLU_010194_1_0_5"/>
<dbReference type="PANTHER" id="PTHR42760">
    <property type="entry name" value="SHORT-CHAIN DEHYDROGENASES/REDUCTASES FAMILY MEMBER"/>
    <property type="match status" value="1"/>
</dbReference>
<name>A7HTN4_PARL1</name>
<dbReference type="NCBIfam" id="NF005559">
    <property type="entry name" value="PRK07231.1"/>
    <property type="match status" value="1"/>
</dbReference>
<dbReference type="PANTHER" id="PTHR42760:SF133">
    <property type="entry name" value="3-OXOACYL-[ACYL-CARRIER-PROTEIN] REDUCTASE"/>
    <property type="match status" value="1"/>
</dbReference>
<accession>A7HTN4</accession>
<dbReference type="STRING" id="402881.Plav_1648"/>
<dbReference type="InterPro" id="IPR020904">
    <property type="entry name" value="Sc_DH/Rdtase_CS"/>
</dbReference>
<dbReference type="PRINTS" id="PR00080">
    <property type="entry name" value="SDRFAMILY"/>
</dbReference>
<dbReference type="PRINTS" id="PR00081">
    <property type="entry name" value="GDHRDH"/>
</dbReference>
<dbReference type="Gene3D" id="3.40.50.720">
    <property type="entry name" value="NAD(P)-binding Rossmann-like Domain"/>
    <property type="match status" value="1"/>
</dbReference>
<dbReference type="EMBL" id="CP000774">
    <property type="protein sequence ID" value="ABS63267.1"/>
    <property type="molecule type" value="Genomic_DNA"/>
</dbReference>
<dbReference type="OrthoDB" id="9792355at2"/>
<organism evidence="3 4">
    <name type="scientific">Parvibaculum lavamentivorans (strain DS-1 / DSM 13023 / NCIMB 13966)</name>
    <dbReference type="NCBI Taxonomy" id="402881"/>
    <lineage>
        <taxon>Bacteria</taxon>
        <taxon>Pseudomonadati</taxon>
        <taxon>Pseudomonadota</taxon>
        <taxon>Alphaproteobacteria</taxon>
        <taxon>Hyphomicrobiales</taxon>
        <taxon>Parvibaculaceae</taxon>
        <taxon>Parvibaculum</taxon>
    </lineage>
</organism>
<dbReference type="AlphaFoldDB" id="A7HTN4"/>
<dbReference type="RefSeq" id="WP_012110558.1">
    <property type="nucleotide sequence ID" value="NC_009719.1"/>
</dbReference>
<dbReference type="PROSITE" id="PS00061">
    <property type="entry name" value="ADH_SHORT"/>
    <property type="match status" value="1"/>
</dbReference>
<dbReference type="FunFam" id="3.40.50.720:FF:000084">
    <property type="entry name" value="Short-chain dehydrogenase reductase"/>
    <property type="match status" value="1"/>
</dbReference>
<dbReference type="Pfam" id="PF13561">
    <property type="entry name" value="adh_short_C2"/>
    <property type="match status" value="1"/>
</dbReference>
<keyword evidence="4" id="KW-1185">Reference proteome</keyword>
<dbReference type="GO" id="GO:0016616">
    <property type="term" value="F:oxidoreductase activity, acting on the CH-OH group of donors, NAD or NADP as acceptor"/>
    <property type="evidence" value="ECO:0007669"/>
    <property type="project" value="TreeGrafter"/>
</dbReference>
<dbReference type="InterPro" id="IPR036291">
    <property type="entry name" value="NAD(P)-bd_dom_sf"/>
</dbReference>
<evidence type="ECO:0000256" key="2">
    <source>
        <dbReference type="ARBA" id="ARBA00023002"/>
    </source>
</evidence>
<sequence length="269" mass="26861">MGRVSGKVALITGAASGIGRGAALALAAEGAKVVVTDVDEAGAKETAALVVKAGGAASAHKQDVTDEGRWQEVVAAAKSEFGGLHILVNNAGIAVGASIFEMTHAEWSRQQAINVDGVFFGVKHAIPLIAASGGGSVINISSVAGLQGAPGLAGYCATKGAVRLFTKAVALECAQAQMNVRVNSVHPGIIDTAIWQKMTPGGTSSVSSSVLPIAEGANSIDPNAIAVATPLGYAGLPADIAAGIVFLASDESRYMTGTELVIDGGMTAR</sequence>
<protein>
    <submittedName>
        <fullName evidence="3">Short-chain dehydrogenase/reductase SDR</fullName>
    </submittedName>
</protein>
<reference evidence="3 4" key="1">
    <citation type="journal article" date="2011" name="Stand. Genomic Sci.">
        <title>Complete genome sequence of Parvibaculum lavamentivorans type strain (DS-1(T)).</title>
        <authorList>
            <person name="Schleheck D."/>
            <person name="Weiss M."/>
            <person name="Pitluck S."/>
            <person name="Bruce D."/>
            <person name="Land M.L."/>
            <person name="Han S."/>
            <person name="Saunders E."/>
            <person name="Tapia R."/>
            <person name="Detter C."/>
            <person name="Brettin T."/>
            <person name="Han J."/>
            <person name="Woyke T."/>
            <person name="Goodwin L."/>
            <person name="Pennacchio L."/>
            <person name="Nolan M."/>
            <person name="Cook A.M."/>
            <person name="Kjelleberg S."/>
            <person name="Thomas T."/>
        </authorList>
    </citation>
    <scope>NUCLEOTIDE SEQUENCE [LARGE SCALE GENOMIC DNA]</scope>
    <source>
        <strain evidence="4">DS-1 / DSM 13023 / NCIMB 13966</strain>
    </source>
</reference>
<keyword evidence="2" id="KW-0560">Oxidoreductase</keyword>
<evidence type="ECO:0000313" key="3">
    <source>
        <dbReference type="EMBL" id="ABS63267.1"/>
    </source>
</evidence>
<dbReference type="Proteomes" id="UP000006377">
    <property type="component" value="Chromosome"/>
</dbReference>
<comment type="similarity">
    <text evidence="1">Belongs to the short-chain dehydrogenases/reductases (SDR) family.</text>
</comment>
<dbReference type="InterPro" id="IPR002347">
    <property type="entry name" value="SDR_fam"/>
</dbReference>
<dbReference type="SUPFAM" id="SSF51735">
    <property type="entry name" value="NAD(P)-binding Rossmann-fold domains"/>
    <property type="match status" value="1"/>
</dbReference>